<dbReference type="EMBL" id="CM001377">
    <property type="protein sequence ID" value="EHM10527.1"/>
    <property type="molecule type" value="Genomic_DNA"/>
</dbReference>
<gene>
    <name evidence="2" type="ORF">TheveDRAFT_1409</name>
</gene>
<evidence type="ECO:0000313" key="2">
    <source>
        <dbReference type="EMBL" id="EHM10527.1"/>
    </source>
</evidence>
<protein>
    <submittedName>
        <fullName evidence="2">Uncharacterized protein</fullName>
    </submittedName>
</protein>
<dbReference type="HOGENOM" id="CLU_168351_0_0_0"/>
<keyword evidence="1" id="KW-0812">Transmembrane</keyword>
<feature type="transmembrane region" description="Helical" evidence="1">
    <location>
        <begin position="55"/>
        <end position="78"/>
    </location>
</feature>
<keyword evidence="3" id="KW-1185">Reference proteome</keyword>
<feature type="transmembrane region" description="Helical" evidence="1">
    <location>
        <begin position="90"/>
        <end position="109"/>
    </location>
</feature>
<reference evidence="2 3" key="1">
    <citation type="submission" date="2011-10" db="EMBL/GenBank/DDBJ databases">
        <title>The Noncontiguous Finished genome of Thermanaerovibrio velox DSM 12556.</title>
        <authorList>
            <consortium name="US DOE Joint Genome Institute (JGI-PGF)"/>
            <person name="Lucas S."/>
            <person name="Copeland A."/>
            <person name="Lapidus A."/>
            <person name="Glavina del Rio T."/>
            <person name="Dalin E."/>
            <person name="Tice H."/>
            <person name="Bruce D."/>
            <person name="Goodwin L."/>
            <person name="Pitluck S."/>
            <person name="Peters L."/>
            <person name="Mikhailova N."/>
            <person name="Teshima H."/>
            <person name="Kyrpides N."/>
            <person name="Mavromatis K."/>
            <person name="Ivanova N."/>
            <person name="Markowitz V."/>
            <person name="Cheng J.-F."/>
            <person name="Hugenholtz P."/>
            <person name="Woyke T."/>
            <person name="Wu D."/>
            <person name="Spring S."/>
            <person name="Brambilla E.-M."/>
            <person name="Klenk H.-P."/>
            <person name="Eisen J.A."/>
        </authorList>
    </citation>
    <scope>NUCLEOTIDE SEQUENCE [LARGE SCALE GENOMIC DNA]</scope>
    <source>
        <strain evidence="2 3">DSM 12556</strain>
    </source>
</reference>
<evidence type="ECO:0000256" key="1">
    <source>
        <dbReference type="SAM" id="Phobius"/>
    </source>
</evidence>
<keyword evidence="1" id="KW-0472">Membrane</keyword>
<dbReference type="STRING" id="926567.TheveDRAFT_1409"/>
<name>H0UP24_9BACT</name>
<keyword evidence="1" id="KW-1133">Transmembrane helix</keyword>
<evidence type="ECO:0000313" key="3">
    <source>
        <dbReference type="Proteomes" id="UP000005730"/>
    </source>
</evidence>
<proteinExistence type="predicted"/>
<dbReference type="AlphaFoldDB" id="H0UP24"/>
<sequence length="117" mass="12317">MGRGSCWGPWCGTGRTRRIRREGALGMETLAKLFLSALETLEAEMRLIRALWARWVAGVAIGILFIGLGAGFAAYGGALWASPYLGRPGAFALAGAALCALGAGCFRWASGPRRKGS</sequence>
<dbReference type="Proteomes" id="UP000005730">
    <property type="component" value="Chromosome"/>
</dbReference>
<organism evidence="2 3">
    <name type="scientific">Thermanaerovibrio velox DSM 12556</name>
    <dbReference type="NCBI Taxonomy" id="926567"/>
    <lineage>
        <taxon>Bacteria</taxon>
        <taxon>Thermotogati</taxon>
        <taxon>Synergistota</taxon>
        <taxon>Synergistia</taxon>
        <taxon>Synergistales</taxon>
        <taxon>Synergistaceae</taxon>
        <taxon>Thermanaerovibrio</taxon>
    </lineage>
</organism>
<accession>H0UP24</accession>